<gene>
    <name evidence="1" type="ORF">K1T71_001239</name>
</gene>
<proteinExistence type="predicted"/>
<evidence type="ECO:0000313" key="1">
    <source>
        <dbReference type="EMBL" id="KAJ0183263.1"/>
    </source>
</evidence>
<comment type="caution">
    <text evidence="1">The sequence shown here is derived from an EMBL/GenBank/DDBJ whole genome shotgun (WGS) entry which is preliminary data.</text>
</comment>
<sequence>MATIRLLQTNLNHCAGAQDLLFQVLAQWNIHVAVVAEPYRVPDRDEWVGDLSGTVALVSRSAAGSPSLANIMRGRGYAAATIGECVVVGVYFSPNRALAEFEAFLAELGTLTARILPHPIMVLGDFNAKSSAWGSRVTDARGEALEEWALETGLQVLNRGTALTCVRRQGGSIVDISFASPAVTRRVRNWKVLEDVETLSDHRYIRFDLFTQTTRARARESPVSNHPRWAIKKLNNEAFREALLVQQWTSQANEHPSDELDVDEEAERLRVVVTEVCDAAMPRRGRHRPKGQAGQASDWRAFRSRQYQTHELYACVHVEPAAKRAIHSRRQVSSTSMNYRILYIYGYRVNSHNIYINTLYRYTTQYNGKYRPGRPVLF</sequence>
<keyword evidence="2" id="KW-1185">Reference proteome</keyword>
<reference evidence="1 2" key="1">
    <citation type="journal article" date="2021" name="Front. Genet.">
        <title>Chromosome-Level Genome Assembly Reveals Significant Gene Expansion in the Toll and IMD Signaling Pathways of Dendrolimus kikuchii.</title>
        <authorList>
            <person name="Zhou J."/>
            <person name="Wu P."/>
            <person name="Xiong Z."/>
            <person name="Liu N."/>
            <person name="Zhao N."/>
            <person name="Ji M."/>
            <person name="Qiu Y."/>
            <person name="Yang B."/>
        </authorList>
    </citation>
    <scope>NUCLEOTIDE SEQUENCE [LARGE SCALE GENOMIC DNA]</scope>
    <source>
        <strain evidence="1">Ann1</strain>
    </source>
</reference>
<accession>A0ACC1DH33</accession>
<dbReference type="Proteomes" id="UP000824533">
    <property type="component" value="Linkage Group LG02"/>
</dbReference>
<organism evidence="1 2">
    <name type="scientific">Dendrolimus kikuchii</name>
    <dbReference type="NCBI Taxonomy" id="765133"/>
    <lineage>
        <taxon>Eukaryota</taxon>
        <taxon>Metazoa</taxon>
        <taxon>Ecdysozoa</taxon>
        <taxon>Arthropoda</taxon>
        <taxon>Hexapoda</taxon>
        <taxon>Insecta</taxon>
        <taxon>Pterygota</taxon>
        <taxon>Neoptera</taxon>
        <taxon>Endopterygota</taxon>
        <taxon>Lepidoptera</taxon>
        <taxon>Glossata</taxon>
        <taxon>Ditrysia</taxon>
        <taxon>Bombycoidea</taxon>
        <taxon>Lasiocampidae</taxon>
        <taxon>Dendrolimus</taxon>
    </lineage>
</organism>
<dbReference type="EMBL" id="CM034388">
    <property type="protein sequence ID" value="KAJ0183263.1"/>
    <property type="molecule type" value="Genomic_DNA"/>
</dbReference>
<protein>
    <submittedName>
        <fullName evidence="1">Uncharacterized protein</fullName>
    </submittedName>
</protein>
<name>A0ACC1DH33_9NEOP</name>
<evidence type="ECO:0000313" key="2">
    <source>
        <dbReference type="Proteomes" id="UP000824533"/>
    </source>
</evidence>